<gene>
    <name evidence="1" type="ORF">BWK72_11235</name>
</gene>
<comment type="caution">
    <text evidence="1">The sequence shown here is derived from an EMBL/GenBank/DDBJ whole genome shotgun (WGS) entry which is preliminary data.</text>
</comment>
<reference evidence="1 2" key="1">
    <citation type="submission" date="2017-01" db="EMBL/GenBank/DDBJ databases">
        <title>Novel large sulfur bacteria in the metagenomes of groundwater-fed chemosynthetic microbial mats in the Lake Huron basin.</title>
        <authorList>
            <person name="Sharrar A.M."/>
            <person name="Flood B.E."/>
            <person name="Bailey J.V."/>
            <person name="Jones D.S."/>
            <person name="Biddanda B."/>
            <person name="Ruberg S.A."/>
            <person name="Marcus D.N."/>
            <person name="Dick G.J."/>
        </authorList>
    </citation>
    <scope>NUCLEOTIDE SEQUENCE [LARGE SCALE GENOMIC DNA]</scope>
    <source>
        <strain evidence="1">A7</strain>
    </source>
</reference>
<dbReference type="Proteomes" id="UP000192505">
    <property type="component" value="Unassembled WGS sequence"/>
</dbReference>
<name>A0A1W9KTP2_9BURK</name>
<dbReference type="EMBL" id="MTEI01000006">
    <property type="protein sequence ID" value="OQW87867.1"/>
    <property type="molecule type" value="Genomic_DNA"/>
</dbReference>
<organism evidence="1 2">
    <name type="scientific">Rhodoferax ferrireducens</name>
    <dbReference type="NCBI Taxonomy" id="192843"/>
    <lineage>
        <taxon>Bacteria</taxon>
        <taxon>Pseudomonadati</taxon>
        <taxon>Pseudomonadota</taxon>
        <taxon>Betaproteobacteria</taxon>
        <taxon>Burkholderiales</taxon>
        <taxon>Comamonadaceae</taxon>
        <taxon>Rhodoferax</taxon>
    </lineage>
</organism>
<evidence type="ECO:0000313" key="1">
    <source>
        <dbReference type="EMBL" id="OQW87867.1"/>
    </source>
</evidence>
<accession>A0A1W9KTP2</accession>
<evidence type="ECO:0000313" key="2">
    <source>
        <dbReference type="Proteomes" id="UP000192505"/>
    </source>
</evidence>
<proteinExistence type="predicted"/>
<sequence>MSCQHPPPKKPLDARRFVEKTSWLRPYTRWATRVSLNSPGWLPSAVRNAPLKLSSLILRGYHRALK</sequence>
<dbReference type="AlphaFoldDB" id="A0A1W9KTP2"/>
<protein>
    <submittedName>
        <fullName evidence="1">Uncharacterized protein</fullName>
    </submittedName>
</protein>